<evidence type="ECO:0000259" key="1">
    <source>
        <dbReference type="Pfam" id="PF21834"/>
    </source>
</evidence>
<keyword evidence="3" id="KW-1185">Reference proteome</keyword>
<dbReference type="STRING" id="582672.SAMN05216360_10289"/>
<dbReference type="EMBL" id="FNHS01000002">
    <property type="protein sequence ID" value="SDM43670.1"/>
    <property type="molecule type" value="Genomic_DNA"/>
</dbReference>
<reference evidence="3" key="1">
    <citation type="submission" date="2016-10" db="EMBL/GenBank/DDBJ databases">
        <authorList>
            <person name="Varghese N."/>
            <person name="Submissions S."/>
        </authorList>
    </citation>
    <scope>NUCLEOTIDE SEQUENCE [LARGE SCALE GENOMIC DNA]</scope>
    <source>
        <strain evidence="3">BL47</strain>
    </source>
</reference>
<sequence>MPRYFFHTQIGDDVISDPTGVDLRDPDEAWEKARHTIRAALRERRDQARLMTACLIVADAAGEVVLEFPFSEAVTLPTPDDPILH</sequence>
<protein>
    <recommendedName>
        <fullName evidence="1">DUF6894 domain-containing protein</fullName>
    </recommendedName>
</protein>
<evidence type="ECO:0000313" key="3">
    <source>
        <dbReference type="Proteomes" id="UP000198704"/>
    </source>
</evidence>
<dbReference type="Proteomes" id="UP000198704">
    <property type="component" value="Unassembled WGS sequence"/>
</dbReference>
<accession>A0A1G9T7R7</accession>
<proteinExistence type="predicted"/>
<gene>
    <name evidence="2" type="ORF">SAMN05216360_10289</name>
</gene>
<dbReference type="RefSeq" id="WP_091713250.1">
    <property type="nucleotide sequence ID" value="NZ_FNHS01000002.1"/>
</dbReference>
<evidence type="ECO:0000313" key="2">
    <source>
        <dbReference type="EMBL" id="SDM43670.1"/>
    </source>
</evidence>
<feature type="domain" description="DUF6894" evidence="1">
    <location>
        <begin position="3"/>
        <end position="71"/>
    </location>
</feature>
<dbReference type="Pfam" id="PF21834">
    <property type="entry name" value="DUF6894"/>
    <property type="match status" value="1"/>
</dbReference>
<name>A0A1G9T7R7_9HYPH</name>
<organism evidence="2 3">
    <name type="scientific">Methylobacterium phyllostachyos</name>
    <dbReference type="NCBI Taxonomy" id="582672"/>
    <lineage>
        <taxon>Bacteria</taxon>
        <taxon>Pseudomonadati</taxon>
        <taxon>Pseudomonadota</taxon>
        <taxon>Alphaproteobacteria</taxon>
        <taxon>Hyphomicrobiales</taxon>
        <taxon>Methylobacteriaceae</taxon>
        <taxon>Methylobacterium</taxon>
    </lineage>
</organism>
<dbReference type="AlphaFoldDB" id="A0A1G9T7R7"/>
<dbReference type="OrthoDB" id="8296556at2"/>
<dbReference type="InterPro" id="IPR054189">
    <property type="entry name" value="DUF6894"/>
</dbReference>